<dbReference type="PANTHER" id="PTHR30093:SF2">
    <property type="entry name" value="TYPE II SECRETION SYSTEM PROTEIN H"/>
    <property type="match status" value="1"/>
</dbReference>
<keyword evidence="3" id="KW-1185">Reference proteome</keyword>
<dbReference type="AlphaFoldDB" id="A0A517XY06"/>
<dbReference type="Proteomes" id="UP000319576">
    <property type="component" value="Chromosome"/>
</dbReference>
<evidence type="ECO:0000259" key="1">
    <source>
        <dbReference type="Pfam" id="PF07596"/>
    </source>
</evidence>
<accession>A0A517XY06</accession>
<proteinExistence type="predicted"/>
<organism evidence="2 3">
    <name type="scientific">Urbifossiella limnaea</name>
    <dbReference type="NCBI Taxonomy" id="2528023"/>
    <lineage>
        <taxon>Bacteria</taxon>
        <taxon>Pseudomonadati</taxon>
        <taxon>Planctomycetota</taxon>
        <taxon>Planctomycetia</taxon>
        <taxon>Gemmatales</taxon>
        <taxon>Gemmataceae</taxon>
        <taxon>Urbifossiella</taxon>
    </lineage>
</organism>
<dbReference type="EMBL" id="CP036273">
    <property type="protein sequence ID" value="QDU22390.1"/>
    <property type="molecule type" value="Genomic_DNA"/>
</dbReference>
<dbReference type="PANTHER" id="PTHR30093">
    <property type="entry name" value="GENERAL SECRETION PATHWAY PROTEIN G"/>
    <property type="match status" value="1"/>
</dbReference>
<evidence type="ECO:0000313" key="2">
    <source>
        <dbReference type="EMBL" id="QDU22390.1"/>
    </source>
</evidence>
<dbReference type="InterPro" id="IPR045584">
    <property type="entry name" value="Pilin-like"/>
</dbReference>
<dbReference type="InterPro" id="IPR011453">
    <property type="entry name" value="DUF1559"/>
</dbReference>
<evidence type="ECO:0000313" key="3">
    <source>
        <dbReference type="Proteomes" id="UP000319576"/>
    </source>
</evidence>
<dbReference type="RefSeq" id="WP_202920312.1">
    <property type="nucleotide sequence ID" value="NZ_CP036273.1"/>
</dbReference>
<reference evidence="2 3" key="1">
    <citation type="submission" date="2019-02" db="EMBL/GenBank/DDBJ databases">
        <title>Deep-cultivation of Planctomycetes and their phenomic and genomic characterization uncovers novel biology.</title>
        <authorList>
            <person name="Wiegand S."/>
            <person name="Jogler M."/>
            <person name="Boedeker C."/>
            <person name="Pinto D."/>
            <person name="Vollmers J."/>
            <person name="Rivas-Marin E."/>
            <person name="Kohn T."/>
            <person name="Peeters S.H."/>
            <person name="Heuer A."/>
            <person name="Rast P."/>
            <person name="Oberbeckmann S."/>
            <person name="Bunk B."/>
            <person name="Jeske O."/>
            <person name="Meyerdierks A."/>
            <person name="Storesund J.E."/>
            <person name="Kallscheuer N."/>
            <person name="Luecker S."/>
            <person name="Lage O.M."/>
            <person name="Pohl T."/>
            <person name="Merkel B.J."/>
            <person name="Hornburger P."/>
            <person name="Mueller R.-W."/>
            <person name="Bruemmer F."/>
            <person name="Labrenz M."/>
            <person name="Spormann A.M."/>
            <person name="Op den Camp H."/>
            <person name="Overmann J."/>
            <person name="Amann R."/>
            <person name="Jetten M.S.M."/>
            <person name="Mascher T."/>
            <person name="Medema M.H."/>
            <person name="Devos D.P."/>
            <person name="Kaster A.-K."/>
            <person name="Ovreas L."/>
            <person name="Rohde M."/>
            <person name="Galperin M.Y."/>
            <person name="Jogler C."/>
        </authorList>
    </citation>
    <scope>NUCLEOTIDE SEQUENCE [LARGE SCALE GENOMIC DNA]</scope>
    <source>
        <strain evidence="2 3">ETA_A1</strain>
    </source>
</reference>
<dbReference type="SUPFAM" id="SSF54523">
    <property type="entry name" value="Pili subunits"/>
    <property type="match status" value="1"/>
</dbReference>
<feature type="domain" description="DUF1559" evidence="1">
    <location>
        <begin position="32"/>
        <end position="257"/>
    </location>
</feature>
<gene>
    <name evidence="2" type="ORF">ETAA1_43700</name>
</gene>
<dbReference type="KEGG" id="uli:ETAA1_43700"/>
<name>A0A517XY06_9BACT</name>
<dbReference type="Pfam" id="PF07596">
    <property type="entry name" value="SBP_bac_10"/>
    <property type="match status" value="1"/>
</dbReference>
<protein>
    <recommendedName>
        <fullName evidence="1">DUF1559 domain-containing protein</fullName>
    </recommendedName>
</protein>
<sequence>MARSRGYSVTECFVAAAVVVVAVGILVPAVSKVRAAAVRARCVNNLKQIGGGLQTYHQTRGSFPPGGAANPDLTATTPPAREAGGWTWAYALLPYIGHDQLYRDADPQAVRRGKVDLYLCAARRSAADPSGLAKLDYGANGAADAANLTGVIAPTGVMPLRLCDLSGGTSGVVVLAGKRLNLAALGTSRDDDDAFSTAGWGPDFEVYRTAAVPPAPDVTEPGNLEPRGGFGASHPGGIFCAAFADGSVRPLRYTIDPAVWQRACLRSGAPDPPSPNNN</sequence>